<evidence type="ECO:0000256" key="1">
    <source>
        <dbReference type="ARBA" id="ARBA00004196"/>
    </source>
</evidence>
<name>A0A917B0Y8_9MICO</name>
<gene>
    <name evidence="6" type="ORF">GCM10011399_00460</name>
</gene>
<dbReference type="Proteomes" id="UP000598775">
    <property type="component" value="Unassembled WGS sequence"/>
</dbReference>
<evidence type="ECO:0000313" key="7">
    <source>
        <dbReference type="Proteomes" id="UP000598775"/>
    </source>
</evidence>
<keyword evidence="3 4" id="KW-0732">Signal</keyword>
<evidence type="ECO:0000256" key="4">
    <source>
        <dbReference type="SAM" id="SignalP"/>
    </source>
</evidence>
<keyword evidence="7" id="KW-1185">Reference proteome</keyword>
<comment type="caution">
    <text evidence="6">The sequence shown here is derived from an EMBL/GenBank/DDBJ whole genome shotgun (WGS) entry which is preliminary data.</text>
</comment>
<dbReference type="Gene3D" id="3.40.50.2300">
    <property type="match status" value="2"/>
</dbReference>
<dbReference type="PANTHER" id="PTHR46847">
    <property type="entry name" value="D-ALLOSE-BINDING PERIPLASMIC PROTEIN-RELATED"/>
    <property type="match status" value="1"/>
</dbReference>
<dbReference type="Pfam" id="PF13407">
    <property type="entry name" value="Peripla_BP_4"/>
    <property type="match status" value="1"/>
</dbReference>
<accession>A0A917B0Y8</accession>
<dbReference type="InterPro" id="IPR028082">
    <property type="entry name" value="Peripla_BP_I"/>
</dbReference>
<dbReference type="SUPFAM" id="SSF53822">
    <property type="entry name" value="Periplasmic binding protein-like I"/>
    <property type="match status" value="1"/>
</dbReference>
<dbReference type="AlphaFoldDB" id="A0A917B0Y8"/>
<evidence type="ECO:0000256" key="3">
    <source>
        <dbReference type="ARBA" id="ARBA00022729"/>
    </source>
</evidence>
<protein>
    <submittedName>
        <fullName evidence="6">Sugar ABC transporter substrate-binding protein</fullName>
    </submittedName>
</protein>
<feature type="signal peptide" evidence="4">
    <location>
        <begin position="1"/>
        <end position="36"/>
    </location>
</feature>
<dbReference type="PANTHER" id="PTHR46847:SF1">
    <property type="entry name" value="D-ALLOSE-BINDING PERIPLASMIC PROTEIN-RELATED"/>
    <property type="match status" value="1"/>
</dbReference>
<proteinExistence type="inferred from homology"/>
<reference evidence="6 7" key="1">
    <citation type="journal article" date="2014" name="Int. J. Syst. Evol. Microbiol.">
        <title>Complete genome sequence of Corynebacterium casei LMG S-19264T (=DSM 44701T), isolated from a smear-ripened cheese.</title>
        <authorList>
            <consortium name="US DOE Joint Genome Institute (JGI-PGF)"/>
            <person name="Walter F."/>
            <person name="Albersmeier A."/>
            <person name="Kalinowski J."/>
            <person name="Ruckert C."/>
        </authorList>
    </citation>
    <scope>NUCLEOTIDE SEQUENCE [LARGE SCALE GENOMIC DNA]</scope>
    <source>
        <strain evidence="6 7">CGMCC 1.12976</strain>
    </source>
</reference>
<dbReference type="GO" id="GO:0030246">
    <property type="term" value="F:carbohydrate binding"/>
    <property type="evidence" value="ECO:0007669"/>
    <property type="project" value="UniProtKB-ARBA"/>
</dbReference>
<sequence>MIRNVAPSSAPKKPLKKKQLAVLAIVCLGTMAGLSACTTTSSDAAATGTASAASSGTCASSTATPSDPSVAAAQAIVNKSSLPVTTWDGPTTGPKTQAGKNIVFIVSAESNTGDTGVYAGFKEAATAIGWNVTEIDGQNSTSGNLAALNQAIALKPDAIAVSSFDPNAMEPAFAAAKAAGIPVVGNHTGNTPGFNSTYPDLAANVTSDPTTIAQVTADCALVASNGTAQVTITGCGSEAIICSTKEAAMKKEIETSPNAKVLKVNEFPFESINSQEAGVATADYQQYGSPLGYMLAINDNYWDAAIPALQAVGAQPSGPPLMIAAGDGSPAAFDRIRQGQFQIATVAEPLNEHGWQMADEINRALNNSAPSGFVTYPRLVTKENVDLEGGAQGTFDPDNGYRDQYKKIWGIN</sequence>
<dbReference type="EMBL" id="BMGP01000001">
    <property type="protein sequence ID" value="GGF10507.1"/>
    <property type="molecule type" value="Genomic_DNA"/>
</dbReference>
<evidence type="ECO:0000259" key="5">
    <source>
        <dbReference type="Pfam" id="PF13407"/>
    </source>
</evidence>
<feature type="domain" description="Periplasmic binding protein" evidence="5">
    <location>
        <begin position="102"/>
        <end position="366"/>
    </location>
</feature>
<feature type="chain" id="PRO_5039226451" evidence="4">
    <location>
        <begin position="37"/>
        <end position="412"/>
    </location>
</feature>
<evidence type="ECO:0000256" key="2">
    <source>
        <dbReference type="ARBA" id="ARBA00007639"/>
    </source>
</evidence>
<dbReference type="GO" id="GO:0030313">
    <property type="term" value="C:cell envelope"/>
    <property type="evidence" value="ECO:0007669"/>
    <property type="project" value="UniProtKB-SubCell"/>
</dbReference>
<dbReference type="InterPro" id="IPR025997">
    <property type="entry name" value="SBP_2_dom"/>
</dbReference>
<comment type="similarity">
    <text evidence="2">Belongs to the bacterial solute-binding protein 2 family.</text>
</comment>
<organism evidence="6 7">
    <name type="scientific">Subtercola lobariae</name>
    <dbReference type="NCBI Taxonomy" id="1588641"/>
    <lineage>
        <taxon>Bacteria</taxon>
        <taxon>Bacillati</taxon>
        <taxon>Actinomycetota</taxon>
        <taxon>Actinomycetes</taxon>
        <taxon>Micrococcales</taxon>
        <taxon>Microbacteriaceae</taxon>
        <taxon>Subtercola</taxon>
    </lineage>
</organism>
<comment type="subcellular location">
    <subcellularLocation>
        <location evidence="1">Cell envelope</location>
    </subcellularLocation>
</comment>
<evidence type="ECO:0000313" key="6">
    <source>
        <dbReference type="EMBL" id="GGF10507.1"/>
    </source>
</evidence>
<dbReference type="RefSeq" id="WP_188671893.1">
    <property type="nucleotide sequence ID" value="NZ_BMGP01000001.1"/>
</dbReference>